<dbReference type="EMBL" id="CTRI01000012">
    <property type="protein sequence ID" value="CQR31873.1"/>
    <property type="molecule type" value="Genomic_DNA"/>
</dbReference>
<dbReference type="Proteomes" id="UP000078599">
    <property type="component" value="Unassembled WGS sequence"/>
</dbReference>
<dbReference type="Proteomes" id="UP000002372">
    <property type="component" value="Chromosome"/>
</dbReference>
<dbReference type="EMBL" id="FP475956">
    <property type="protein sequence ID" value="CAZ88679.1"/>
    <property type="molecule type" value="Genomic_DNA"/>
</dbReference>
<dbReference type="GO" id="GO:0015074">
    <property type="term" value="P:DNA integration"/>
    <property type="evidence" value="ECO:0007669"/>
    <property type="project" value="UniProtKB-KW"/>
</dbReference>
<reference evidence="5 8" key="4">
    <citation type="submission" date="2015-03" db="EMBL/GenBank/DDBJ databases">
        <authorList>
            <person name="Regsiter A."/>
            <person name="william w."/>
        </authorList>
    </citation>
    <scope>NUCLEOTIDE SEQUENCE [LARGE SCALE GENOMIC DNA]</scope>
    <source>
        <strain evidence="5 8">CB1</strain>
    </source>
</reference>
<keyword evidence="2" id="KW-0233">DNA recombination</keyword>
<organism evidence="4 7">
    <name type="scientific">Thiomonas arsenitoxydans (strain DSM 22701 / CIP 110005 / 3As)</name>
    <dbReference type="NCBI Taxonomy" id="426114"/>
    <lineage>
        <taxon>Bacteria</taxon>
        <taxon>Pseudomonadati</taxon>
        <taxon>Pseudomonadota</taxon>
        <taxon>Betaproteobacteria</taxon>
        <taxon>Burkholderiales</taxon>
        <taxon>Thiomonas</taxon>
    </lineage>
</organism>
<protein>
    <submittedName>
        <fullName evidence="4">Phage integrase</fullName>
    </submittedName>
    <submittedName>
        <fullName evidence="6">Tyrosine-type recombinase/integrase</fullName>
    </submittedName>
</protein>
<dbReference type="Pfam" id="PF00589">
    <property type="entry name" value="Phage_integrase"/>
    <property type="match status" value="1"/>
</dbReference>
<accession>D6CTR0</accession>
<evidence type="ECO:0000313" key="8">
    <source>
        <dbReference type="Proteomes" id="UP000078599"/>
    </source>
</evidence>
<dbReference type="SUPFAM" id="SSF56349">
    <property type="entry name" value="DNA breaking-rejoining enzymes"/>
    <property type="match status" value="1"/>
</dbReference>
<dbReference type="PANTHER" id="PTHR30349">
    <property type="entry name" value="PHAGE INTEGRASE-RELATED"/>
    <property type="match status" value="1"/>
</dbReference>
<sequence>MDAFEFLTEPAAARLRASAFAPFVQPFWDRLSEQRYAPGTARQYMNCVAHFAHWSRRRRFALQSLNQHVVAFIDEHLPRCTCAAPVQRSRNQVRAALQHLKAVVCASGVQQDDRPGNPVDEQLLRFDDHLLHAKGLAGSTRLRRLAIVRALLSMTSNSTTPSAEELRQFLAQELSRVSAASGGVTATAVRSYLGFRAFEGDRVEHLLPVVAAPAHWRLAPLPQTLAPDEVNRLLAAFPADLPSRLRCYALVRCVVDLGLRSSEAIALELDDIDWVAGTVRIVGSKSRRADVLPLPQLTGAAIADYVRSERRPQTTSRRVFVRHVAPVDEPVAADVVRRAVRQAYRRAGLPYTRVHILRHTLASRLLNTGGTLKEVADVLRHRELDTSLIYAKVDFGRLLAVAMPWPGSRP</sequence>
<gene>
    <name evidence="4" type="ordered locus">THI_2019</name>
    <name evidence="6" type="ORF">J0I24_08575</name>
    <name evidence="5" type="ORF">THICB1_20008</name>
</gene>
<reference evidence="6" key="5">
    <citation type="submission" date="2021-02" db="EMBL/GenBank/DDBJ databases">
        <title>Thiocyanate and organic carbon inputs drive convergent selection for specific autotrophic Afipia and Thiobacillus strains within complex microbiomes.</title>
        <authorList>
            <person name="Huddy R.J."/>
            <person name="Sachdeva R."/>
            <person name="Kadzinga F."/>
            <person name="Kantor R.S."/>
            <person name="Harrison S.T.L."/>
            <person name="Banfield J.F."/>
        </authorList>
    </citation>
    <scope>NUCLEOTIDE SEQUENCE</scope>
    <source>
        <strain evidence="6">SCN18_13_7_16_R3_B_64_19</strain>
    </source>
</reference>
<dbReference type="InterPro" id="IPR013762">
    <property type="entry name" value="Integrase-like_cat_sf"/>
</dbReference>
<reference evidence="7" key="2">
    <citation type="journal article" date="2010" name="PLoS Genet.">
        <title>Structure, function, and evolution of the Thiomonas spp. genome.</title>
        <authorList>
            <person name="Arsene-Ploetze F."/>
            <person name="Koechler S."/>
            <person name="Marchal M."/>
            <person name="Coppee J.Y."/>
            <person name="Chandler M."/>
            <person name="Bonnefoy V."/>
            <person name="Brochier-Armanet C."/>
            <person name="Barakat M."/>
            <person name="Barbe V."/>
            <person name="Battaglia-Brunet F."/>
            <person name="Bruneel O."/>
            <person name="Bryan C.G."/>
            <person name="Cleiss-Arnold J."/>
            <person name="Cruveiller S."/>
            <person name="Erhardt M."/>
            <person name="Heinrich-Salmeron A."/>
            <person name="Hommais F."/>
            <person name="Joulian C."/>
            <person name="Krin E."/>
            <person name="Lieutaud A."/>
            <person name="Lievremont D."/>
            <person name="Michel C."/>
            <person name="Muller D."/>
            <person name="Ortet P."/>
            <person name="Proux C."/>
            <person name="Siguier P."/>
            <person name="Roche D."/>
            <person name="Rouy Z."/>
            <person name="Salvignol G."/>
            <person name="Slyemi D."/>
            <person name="Talla E."/>
            <person name="Weiss S."/>
            <person name="Weissenbach J."/>
            <person name="Medigue C."/>
            <person name="Bertin P.N."/>
        </authorList>
    </citation>
    <scope>NUCLEOTIDE SEQUENCE [LARGE SCALE GENOMIC DNA]</scope>
    <source>
        <strain evidence="7">DSM 22701 / CIP 110005 / 3As</strain>
    </source>
</reference>
<reference evidence="4" key="3">
    <citation type="submission" date="2010-07" db="EMBL/GenBank/DDBJ databases">
        <authorList>
            <person name="Genoscope - CEA"/>
        </authorList>
    </citation>
    <scope>NUCLEOTIDE SEQUENCE</scope>
    <source>
        <strain evidence="4">3As</strain>
    </source>
</reference>
<dbReference type="GO" id="GO:0003677">
    <property type="term" value="F:DNA binding"/>
    <property type="evidence" value="ECO:0007669"/>
    <property type="project" value="InterPro"/>
</dbReference>
<dbReference type="Gene3D" id="1.10.443.10">
    <property type="entry name" value="Intergrase catalytic core"/>
    <property type="match status" value="1"/>
</dbReference>
<reference key="1">
    <citation type="submission" date="2009-07" db="EMBL/GenBank/DDBJ databases">
        <authorList>
            <person name="Genoscope - CEA"/>
        </authorList>
    </citation>
    <scope>NUCLEOTIDE SEQUENCE</scope>
    <source>
        <strain>3As</strain>
    </source>
</reference>
<evidence type="ECO:0000313" key="6">
    <source>
        <dbReference type="EMBL" id="MBN8744351.1"/>
    </source>
</evidence>
<dbReference type="InterPro" id="IPR050090">
    <property type="entry name" value="Tyrosine_recombinase_XerCD"/>
</dbReference>
<evidence type="ECO:0000313" key="7">
    <source>
        <dbReference type="Proteomes" id="UP000002372"/>
    </source>
</evidence>
<dbReference type="PANTHER" id="PTHR30349:SF90">
    <property type="entry name" value="TYROSINE RECOMBINASE XERD"/>
    <property type="match status" value="1"/>
</dbReference>
<dbReference type="OrthoDB" id="8912821at2"/>
<dbReference type="RefSeq" id="WP_013105993.1">
    <property type="nucleotide sequence ID" value="NC_014145.1"/>
</dbReference>
<dbReference type="Proteomes" id="UP000664800">
    <property type="component" value="Unassembled WGS sequence"/>
</dbReference>
<keyword evidence="8" id="KW-1185">Reference proteome</keyword>
<dbReference type="HOGENOM" id="CLU_027562_23_3_4"/>
<dbReference type="KEGG" id="thi:THI_2019"/>
<keyword evidence="1" id="KW-0229">DNA integration</keyword>
<proteinExistence type="predicted"/>
<dbReference type="PROSITE" id="PS51898">
    <property type="entry name" value="TYR_RECOMBINASE"/>
    <property type="match status" value="1"/>
</dbReference>
<evidence type="ECO:0000256" key="2">
    <source>
        <dbReference type="ARBA" id="ARBA00023172"/>
    </source>
</evidence>
<dbReference type="AlphaFoldDB" id="D6CTR0"/>
<evidence type="ECO:0000256" key="1">
    <source>
        <dbReference type="ARBA" id="ARBA00022908"/>
    </source>
</evidence>
<dbReference type="InterPro" id="IPR011010">
    <property type="entry name" value="DNA_brk_join_enz"/>
</dbReference>
<dbReference type="eggNOG" id="COG4974">
    <property type="taxonomic scope" value="Bacteria"/>
</dbReference>
<evidence type="ECO:0000259" key="3">
    <source>
        <dbReference type="PROSITE" id="PS51898"/>
    </source>
</evidence>
<evidence type="ECO:0000313" key="5">
    <source>
        <dbReference type="EMBL" id="CQR31873.1"/>
    </source>
</evidence>
<dbReference type="InterPro" id="IPR002104">
    <property type="entry name" value="Integrase_catalytic"/>
</dbReference>
<name>D6CTR0_THIA3</name>
<evidence type="ECO:0000313" key="4">
    <source>
        <dbReference type="EMBL" id="CAZ88679.1"/>
    </source>
</evidence>
<dbReference type="EMBL" id="JAFKMR010000017">
    <property type="protein sequence ID" value="MBN8744351.1"/>
    <property type="molecule type" value="Genomic_DNA"/>
</dbReference>
<dbReference type="GO" id="GO:0006310">
    <property type="term" value="P:DNA recombination"/>
    <property type="evidence" value="ECO:0007669"/>
    <property type="project" value="UniProtKB-KW"/>
</dbReference>
<feature type="domain" description="Tyr recombinase" evidence="3">
    <location>
        <begin position="220"/>
        <end position="403"/>
    </location>
</feature>